<name>A0A8J4EVY5_9CHLO</name>
<gene>
    <name evidence="2" type="ORF">Vafri_5435</name>
</gene>
<proteinExistence type="predicted"/>
<feature type="region of interest" description="Disordered" evidence="1">
    <location>
        <begin position="464"/>
        <end position="493"/>
    </location>
</feature>
<organism evidence="2 3">
    <name type="scientific">Volvox africanus</name>
    <dbReference type="NCBI Taxonomy" id="51714"/>
    <lineage>
        <taxon>Eukaryota</taxon>
        <taxon>Viridiplantae</taxon>
        <taxon>Chlorophyta</taxon>
        <taxon>core chlorophytes</taxon>
        <taxon>Chlorophyceae</taxon>
        <taxon>CS clade</taxon>
        <taxon>Chlamydomonadales</taxon>
        <taxon>Volvocaceae</taxon>
        <taxon>Volvox</taxon>
    </lineage>
</organism>
<reference evidence="2" key="1">
    <citation type="journal article" date="2021" name="Proc. Natl. Acad. Sci. U.S.A.">
        <title>Three genomes in the algal genus Volvox reveal the fate of a haploid sex-determining region after a transition to homothallism.</title>
        <authorList>
            <person name="Yamamoto K."/>
            <person name="Hamaji T."/>
            <person name="Kawai-Toyooka H."/>
            <person name="Matsuzaki R."/>
            <person name="Takahashi F."/>
            <person name="Nishimura Y."/>
            <person name="Kawachi M."/>
            <person name="Noguchi H."/>
            <person name="Minakuchi Y."/>
            <person name="Umen J.G."/>
            <person name="Toyoda A."/>
            <person name="Nozaki H."/>
        </authorList>
    </citation>
    <scope>NUCLEOTIDE SEQUENCE</scope>
    <source>
        <strain evidence="2">NIES-3780</strain>
    </source>
</reference>
<dbReference type="Gene3D" id="3.40.50.2000">
    <property type="entry name" value="Glycogen Phosphorylase B"/>
    <property type="match status" value="1"/>
</dbReference>
<feature type="region of interest" description="Disordered" evidence="1">
    <location>
        <begin position="710"/>
        <end position="758"/>
    </location>
</feature>
<evidence type="ECO:0000313" key="2">
    <source>
        <dbReference type="EMBL" id="GIL48947.1"/>
    </source>
</evidence>
<dbReference type="EMBL" id="BNCO01000006">
    <property type="protein sequence ID" value="GIL48947.1"/>
    <property type="molecule type" value="Genomic_DNA"/>
</dbReference>
<dbReference type="Proteomes" id="UP000747399">
    <property type="component" value="Unassembled WGS sequence"/>
</dbReference>
<dbReference type="SUPFAM" id="SSF53756">
    <property type="entry name" value="UDP-Glycosyltransferase/glycogen phosphorylase"/>
    <property type="match status" value="1"/>
</dbReference>
<accession>A0A8J4EVY5</accession>
<protein>
    <submittedName>
        <fullName evidence="2">Uncharacterized protein</fullName>
    </submittedName>
</protein>
<dbReference type="AlphaFoldDB" id="A0A8J4EVY5"/>
<comment type="caution">
    <text evidence="2">The sequence shown here is derived from an EMBL/GenBank/DDBJ whole genome shotgun (WGS) entry which is preliminary data.</text>
</comment>
<evidence type="ECO:0000313" key="3">
    <source>
        <dbReference type="Proteomes" id="UP000747399"/>
    </source>
</evidence>
<evidence type="ECO:0000256" key="1">
    <source>
        <dbReference type="SAM" id="MobiDB-lite"/>
    </source>
</evidence>
<sequence>MATTLGPAPPCPLRPSAATFVLFKQSVITAHDIHFAGGKHAFLSMATTLAASGFQVHLVSIANRGKVLVHAGMAGLLPHLSFAKPGVVTWWEKKVNHHVLLEDDAFGDMPCGFVSRYVRDLVHSSDCASVSARTNGRHDMAEGGVGGSSGRQEGTAGSCIDDWNQGGGKVYGPCGSIGGSGGAIQGPEGILDAYRVDDDGRHNDWAAAQGTWVIVDADESQKTLRWPEGLQRSRSQPQAAAAATPNATATTTLFESIVVASPPQRCLAYVQNVHFLPMGPSGTGPRHDSLLAAWDSLGAVLAVSEFVAGYVRQYWPRRLTAMPGATAEKSHALPALPPPVRVVPLATWRVFGEPPFPDLAEVASPRLQAWRAVNHPPTCSSPSLKSLTQGNSFITEPVDVAVLKCTPEKGASIVVELAKRLAGRVRFRVVSGDPVAAVALAPLTRPLYKVGSCIKAGIDIHGDSSEHSARVTDSAAGDGDGGGGDGGGGDSVRLGAAAAPEVPVAASVQGISPRAPTEAAAAAVAGADPAAAGTAAAPSAEAAVGPAVPSVAAAVSSAGAYVPMEIWEPQPDVSRVLAGCVAVLAPSLWLEAWGMVVTEALLRGLPAIISNLGRKLNCVAGGLPEAGMGICPTVRVEPILIPQDRDGVPDWDARKYPKQDIDAWEHALLSLLRLGSADEAGTDHGVGNGVHNGVGGGDYASGTTIFAGSRNADRKEGDHSSGCVTIGGGSNDGDIEVGDTSSSGAAVRQPGKPDSSGAWERLSREGRNLALAHVQRADTFLSEWLTWLARLC</sequence>
<feature type="compositionally biased region" description="Gly residues" evidence="1">
    <location>
        <begin position="478"/>
        <end position="490"/>
    </location>
</feature>
<keyword evidence="3" id="KW-1185">Reference proteome</keyword>